<dbReference type="AlphaFoldDB" id="X1JI74"/>
<dbReference type="InterPro" id="IPR029061">
    <property type="entry name" value="THDP-binding"/>
</dbReference>
<evidence type="ECO:0000313" key="1">
    <source>
        <dbReference type="EMBL" id="GAH77979.1"/>
    </source>
</evidence>
<dbReference type="SUPFAM" id="SSF52518">
    <property type="entry name" value="Thiamin diphosphate-binding fold (THDP-binding)"/>
    <property type="match status" value="1"/>
</dbReference>
<dbReference type="GO" id="GO:0030976">
    <property type="term" value="F:thiamine pyrophosphate binding"/>
    <property type="evidence" value="ECO:0007669"/>
    <property type="project" value="InterPro"/>
</dbReference>
<name>X1JI74_9ZZZZ</name>
<reference evidence="1" key="1">
    <citation type="journal article" date="2014" name="Front. Microbiol.">
        <title>High frequency of phylogenetically diverse reductive dehalogenase-homologous genes in deep subseafloor sedimentary metagenomes.</title>
        <authorList>
            <person name="Kawai M."/>
            <person name="Futagami T."/>
            <person name="Toyoda A."/>
            <person name="Takaki Y."/>
            <person name="Nishi S."/>
            <person name="Hori S."/>
            <person name="Arai W."/>
            <person name="Tsubouchi T."/>
            <person name="Morono Y."/>
            <person name="Uchiyama I."/>
            <person name="Ito T."/>
            <person name="Fujiyama A."/>
            <person name="Inagaki F."/>
            <person name="Takami H."/>
        </authorList>
    </citation>
    <scope>NUCLEOTIDE SEQUENCE</scope>
    <source>
        <strain evidence="1">Expedition CK06-06</strain>
    </source>
</reference>
<accession>X1JI74</accession>
<comment type="caution">
    <text evidence="1">The sequence shown here is derived from an EMBL/GenBank/DDBJ whole genome shotgun (WGS) entry which is preliminary data.</text>
</comment>
<dbReference type="Gene3D" id="3.40.50.970">
    <property type="match status" value="1"/>
</dbReference>
<organism evidence="1">
    <name type="scientific">marine sediment metagenome</name>
    <dbReference type="NCBI Taxonomy" id="412755"/>
    <lineage>
        <taxon>unclassified sequences</taxon>
        <taxon>metagenomes</taxon>
        <taxon>ecological metagenomes</taxon>
    </lineage>
</organism>
<gene>
    <name evidence="1" type="ORF">S03H2_62542</name>
</gene>
<protein>
    <recommendedName>
        <fullName evidence="2">Thiamine pyrophosphate enzyme N-terminal TPP-binding domain-containing protein</fullName>
    </recommendedName>
</protein>
<proteinExistence type="predicted"/>
<sequence>MTTHSTSLTAVRILDQLKKCGITHIIWLPDSESRFMYEAMMSQHELTLVPICREGEAIAIAAGLM</sequence>
<feature type="non-terminal residue" evidence="1">
    <location>
        <position position="65"/>
    </location>
</feature>
<dbReference type="EMBL" id="BARU01040456">
    <property type="protein sequence ID" value="GAH77979.1"/>
    <property type="molecule type" value="Genomic_DNA"/>
</dbReference>
<evidence type="ECO:0008006" key="2">
    <source>
        <dbReference type="Google" id="ProtNLM"/>
    </source>
</evidence>